<dbReference type="InterPro" id="IPR002893">
    <property type="entry name" value="Znf_MYND"/>
</dbReference>
<evidence type="ECO:0000313" key="12">
    <source>
        <dbReference type="Proteomes" id="UP000001307"/>
    </source>
</evidence>
<evidence type="ECO:0008006" key="13">
    <source>
        <dbReference type="Google" id="ProtNLM"/>
    </source>
</evidence>
<evidence type="ECO:0000256" key="2">
    <source>
        <dbReference type="ARBA" id="ARBA00022771"/>
    </source>
</evidence>
<keyword evidence="1" id="KW-0479">Metal-binding</keyword>
<dbReference type="GO" id="GO:0003677">
    <property type="term" value="F:DNA binding"/>
    <property type="evidence" value="ECO:0007669"/>
    <property type="project" value="UniProtKB-KW"/>
</dbReference>
<dbReference type="EMBL" id="FN653024">
    <property type="protein sequence ID" value="CBY23910.1"/>
    <property type="molecule type" value="Genomic_DNA"/>
</dbReference>
<dbReference type="InterPro" id="IPR000770">
    <property type="entry name" value="SAND_dom"/>
</dbReference>
<dbReference type="Proteomes" id="UP000001307">
    <property type="component" value="Unassembled WGS sequence"/>
</dbReference>
<dbReference type="AlphaFoldDB" id="E4X4C0"/>
<evidence type="ECO:0000256" key="7">
    <source>
        <dbReference type="PROSITE-ProRule" id="PRU00134"/>
    </source>
</evidence>
<keyword evidence="3" id="KW-0862">Zinc</keyword>
<evidence type="ECO:0000256" key="6">
    <source>
        <dbReference type="ARBA" id="ARBA00023242"/>
    </source>
</evidence>
<dbReference type="SMART" id="SM00258">
    <property type="entry name" value="SAND"/>
    <property type="match status" value="1"/>
</dbReference>
<feature type="compositionally biased region" description="Acidic residues" evidence="8">
    <location>
        <begin position="11"/>
        <end position="20"/>
    </location>
</feature>
<evidence type="ECO:0000256" key="1">
    <source>
        <dbReference type="ARBA" id="ARBA00022723"/>
    </source>
</evidence>
<keyword evidence="5" id="KW-0804">Transcription</keyword>
<keyword evidence="12" id="KW-1185">Reference proteome</keyword>
<organism evidence="11">
    <name type="scientific">Oikopleura dioica</name>
    <name type="common">Tunicate</name>
    <dbReference type="NCBI Taxonomy" id="34765"/>
    <lineage>
        <taxon>Eukaryota</taxon>
        <taxon>Metazoa</taxon>
        <taxon>Chordata</taxon>
        <taxon>Tunicata</taxon>
        <taxon>Appendicularia</taxon>
        <taxon>Copelata</taxon>
        <taxon>Oikopleuridae</taxon>
        <taxon>Oikopleura</taxon>
    </lineage>
</organism>
<feature type="domain" description="SAND" evidence="9">
    <location>
        <begin position="169"/>
        <end position="255"/>
    </location>
</feature>
<sequence length="519" mass="58923">MGEERSGTSEVEVEDTDDDNVFNSSTQSEVLSAKSLKIASTPSEPAKSSSDSSNASSAGSSNAALSKSEVVVNSQSMPIITKTSPLVTHLITPSSQLPHSATLRSTSLESIARYTATTPQYRTIVPNPGHRPLTPYQLALGHRYNRSPWIIDDARNLPYRSLDENRIDNLIEDARKTNPLQVYCNAPGGTKICGKLYKEKFANGTKGKCIEFENRMLTPFEFEKACNLGNSRDWRRSIHFSGDHIKVLIKCKILLVHAQSCNCAICSPETGASKPKYEIESRRKRSKDGNLSAIENTPKRAHLIHSRLDPRLSRHFFPDPTPRPHTYSIYQININFENPSDPARIPSELPNELELLEAALELNRQKRDQFFVDYESTVGELEGQITTLQEKLKTIKNSLSDRFKEINSETDRLTVNLLAYCQTKGRHRESPETERNEQQEPRSAPAEFQDRRKQNFYDKRRTNSDTSMMRSSQISCSNRNCLKKAEWRCRGCSKAYYCSKMCQEYHWMYGHDSECDSDD</sequence>
<reference evidence="11" key="1">
    <citation type="journal article" date="2010" name="Science">
        <title>Plasticity of animal genome architecture unmasked by rapid evolution of a pelagic tunicate.</title>
        <authorList>
            <person name="Denoeud F."/>
            <person name="Henriet S."/>
            <person name="Mungpakdee S."/>
            <person name="Aury J.M."/>
            <person name="Da Silva C."/>
            <person name="Brinkmann H."/>
            <person name="Mikhaleva J."/>
            <person name="Olsen L.C."/>
            <person name="Jubin C."/>
            <person name="Canestro C."/>
            <person name="Bouquet J.M."/>
            <person name="Danks G."/>
            <person name="Poulain J."/>
            <person name="Campsteijn C."/>
            <person name="Adamski M."/>
            <person name="Cross I."/>
            <person name="Yadetie F."/>
            <person name="Muffato M."/>
            <person name="Louis A."/>
            <person name="Butcher S."/>
            <person name="Tsagkogeorga G."/>
            <person name="Konrad A."/>
            <person name="Singh S."/>
            <person name="Jensen M.F."/>
            <person name="Cong E.H."/>
            <person name="Eikeseth-Otteraa H."/>
            <person name="Noel B."/>
            <person name="Anthouard V."/>
            <person name="Porcel B.M."/>
            <person name="Kachouri-Lafond R."/>
            <person name="Nishino A."/>
            <person name="Ugolini M."/>
            <person name="Chourrout P."/>
            <person name="Nishida H."/>
            <person name="Aasland R."/>
            <person name="Huzurbazar S."/>
            <person name="Westhof E."/>
            <person name="Delsuc F."/>
            <person name="Lehrach H."/>
            <person name="Reinhardt R."/>
            <person name="Weissenbach J."/>
            <person name="Roy S.W."/>
            <person name="Artiguenave F."/>
            <person name="Postlethwait J.H."/>
            <person name="Manak J.R."/>
            <person name="Thompson E.M."/>
            <person name="Jaillon O."/>
            <person name="Du Pasquier L."/>
            <person name="Boudinot P."/>
            <person name="Liberles D.A."/>
            <person name="Volff J.N."/>
            <person name="Philippe H."/>
            <person name="Lenhard B."/>
            <person name="Roest Crollius H."/>
            <person name="Wincker P."/>
            <person name="Chourrout D."/>
        </authorList>
    </citation>
    <scope>NUCLEOTIDE SEQUENCE [LARGE SCALE GENOMIC DNA]</scope>
</reference>
<accession>E4X4C0</accession>
<keyword evidence="4" id="KW-0805">Transcription regulation</keyword>
<dbReference type="GO" id="GO:0008270">
    <property type="term" value="F:zinc ion binding"/>
    <property type="evidence" value="ECO:0007669"/>
    <property type="project" value="UniProtKB-KW"/>
</dbReference>
<evidence type="ECO:0000256" key="8">
    <source>
        <dbReference type="SAM" id="MobiDB-lite"/>
    </source>
</evidence>
<evidence type="ECO:0000256" key="5">
    <source>
        <dbReference type="ARBA" id="ARBA00023163"/>
    </source>
</evidence>
<dbReference type="PROSITE" id="PS50864">
    <property type="entry name" value="SAND"/>
    <property type="match status" value="1"/>
</dbReference>
<keyword evidence="6" id="KW-0539">Nucleus</keyword>
<name>E4X4C0_OIKDI</name>
<protein>
    <recommendedName>
        <fullName evidence="13">MYND-type domain-containing protein</fullName>
    </recommendedName>
</protein>
<dbReference type="PROSITE" id="PS50865">
    <property type="entry name" value="ZF_MYND_2"/>
    <property type="match status" value="1"/>
</dbReference>
<evidence type="ECO:0000313" key="11">
    <source>
        <dbReference type="EMBL" id="CBY23910.1"/>
    </source>
</evidence>
<dbReference type="FunCoup" id="E4X4C0">
    <property type="interactions" value="9"/>
</dbReference>
<keyword evidence="2 7" id="KW-0863">Zinc-finger</keyword>
<dbReference type="Pfam" id="PF01342">
    <property type="entry name" value="SAND"/>
    <property type="match status" value="1"/>
</dbReference>
<dbReference type="InterPro" id="IPR010919">
    <property type="entry name" value="SAND-like_dom_sf"/>
</dbReference>
<feature type="compositionally biased region" description="Basic and acidic residues" evidence="8">
    <location>
        <begin position="428"/>
        <end position="440"/>
    </location>
</feature>
<feature type="domain" description="MYND-type" evidence="10">
    <location>
        <begin position="478"/>
        <end position="515"/>
    </location>
</feature>
<feature type="compositionally biased region" description="Low complexity" evidence="8">
    <location>
        <begin position="39"/>
        <end position="66"/>
    </location>
</feature>
<evidence type="ECO:0000259" key="9">
    <source>
        <dbReference type="PROSITE" id="PS50864"/>
    </source>
</evidence>
<feature type="compositionally biased region" description="Basic and acidic residues" evidence="8">
    <location>
        <begin position="448"/>
        <end position="463"/>
    </location>
</feature>
<dbReference type="SUPFAM" id="SSF144232">
    <property type="entry name" value="HIT/MYND zinc finger-like"/>
    <property type="match status" value="1"/>
</dbReference>
<evidence type="ECO:0000256" key="3">
    <source>
        <dbReference type="ARBA" id="ARBA00022833"/>
    </source>
</evidence>
<dbReference type="Pfam" id="PF01753">
    <property type="entry name" value="zf-MYND"/>
    <property type="match status" value="1"/>
</dbReference>
<feature type="region of interest" description="Disordered" evidence="8">
    <location>
        <begin position="424"/>
        <end position="470"/>
    </location>
</feature>
<dbReference type="PANTHER" id="PTHR10417">
    <property type="entry name" value="GLUCOCORTICOID MODULATORY ELEMENT-BINDING PROTEIN"/>
    <property type="match status" value="1"/>
</dbReference>
<evidence type="ECO:0000259" key="10">
    <source>
        <dbReference type="PROSITE" id="PS50865"/>
    </source>
</evidence>
<dbReference type="OrthoDB" id="1870062at2759"/>
<evidence type="ECO:0000256" key="4">
    <source>
        <dbReference type="ARBA" id="ARBA00023015"/>
    </source>
</evidence>
<dbReference type="SUPFAM" id="SSF63763">
    <property type="entry name" value="SAND domain-like"/>
    <property type="match status" value="1"/>
</dbReference>
<dbReference type="InParanoid" id="E4X4C0"/>
<dbReference type="Gene3D" id="6.10.140.2220">
    <property type="match status" value="1"/>
</dbReference>
<feature type="region of interest" description="Disordered" evidence="8">
    <location>
        <begin position="1"/>
        <end position="66"/>
    </location>
</feature>
<gene>
    <name evidence="11" type="ORF">GSOID_T00001242001</name>
</gene>
<dbReference type="Gene3D" id="3.10.390.10">
    <property type="entry name" value="SAND domain-like"/>
    <property type="match status" value="1"/>
</dbReference>
<proteinExistence type="predicted"/>